<keyword evidence="5" id="KW-0904">Protein phosphatase</keyword>
<protein>
    <recommendedName>
        <fullName evidence="2">protein-tyrosine-phosphatase</fullName>
        <ecNumber evidence="2">3.1.3.48</ecNumber>
    </recommendedName>
</protein>
<evidence type="ECO:0000256" key="3">
    <source>
        <dbReference type="ARBA" id="ARBA00022618"/>
    </source>
</evidence>
<dbReference type="PRINTS" id="PR00716">
    <property type="entry name" value="MPIPHPHTASE"/>
</dbReference>
<keyword evidence="9" id="KW-1185">Reference proteome</keyword>
<comment type="similarity">
    <text evidence="1">Belongs to the MPI phosphatase family.</text>
</comment>
<evidence type="ECO:0000256" key="1">
    <source>
        <dbReference type="ARBA" id="ARBA00011065"/>
    </source>
</evidence>
<keyword evidence="4" id="KW-0378">Hydrolase</keyword>
<reference evidence="8 9" key="1">
    <citation type="submission" date="2024-07" db="EMBL/GenBank/DDBJ databases">
        <authorList>
            <person name="Akdeniz Z."/>
        </authorList>
    </citation>
    <scope>NUCLEOTIDE SEQUENCE [LARGE SCALE GENOMIC DNA]</scope>
</reference>
<dbReference type="InterPro" id="IPR001763">
    <property type="entry name" value="Rhodanese-like_dom"/>
</dbReference>
<dbReference type="InterPro" id="IPR000751">
    <property type="entry name" value="MPI_Phosphatase"/>
</dbReference>
<dbReference type="PANTHER" id="PTHR10828">
    <property type="entry name" value="M-PHASE INDUCER PHOSPHATASE DUAL SPECIFICITY PHOSPHATASE CDC25"/>
    <property type="match status" value="1"/>
</dbReference>
<keyword evidence="6" id="KW-0131">Cell cycle</keyword>
<evidence type="ECO:0000256" key="2">
    <source>
        <dbReference type="ARBA" id="ARBA00013064"/>
    </source>
</evidence>
<comment type="caution">
    <text evidence="8">The sequence shown here is derived from an EMBL/GenBank/DDBJ whole genome shotgun (WGS) entry which is preliminary data.</text>
</comment>
<dbReference type="Proteomes" id="UP001642409">
    <property type="component" value="Unassembled WGS sequence"/>
</dbReference>
<dbReference type="EMBL" id="CAXDID020000001">
    <property type="protein sequence ID" value="CAL5970329.1"/>
    <property type="molecule type" value="Genomic_DNA"/>
</dbReference>
<evidence type="ECO:0000256" key="4">
    <source>
        <dbReference type="ARBA" id="ARBA00022801"/>
    </source>
</evidence>
<evidence type="ECO:0000256" key="5">
    <source>
        <dbReference type="ARBA" id="ARBA00022912"/>
    </source>
</evidence>
<name>A0ABP1GL07_9EUKA</name>
<proteinExistence type="inferred from homology"/>
<keyword evidence="3" id="KW-0132">Cell division</keyword>
<dbReference type="SUPFAM" id="SSF52821">
    <property type="entry name" value="Rhodanese/Cell cycle control phosphatase"/>
    <property type="match status" value="1"/>
</dbReference>
<dbReference type="Gene3D" id="3.40.250.10">
    <property type="entry name" value="Rhodanese-like domain"/>
    <property type="match status" value="1"/>
</dbReference>
<dbReference type="EC" id="3.1.3.48" evidence="2"/>
<dbReference type="PROSITE" id="PS50206">
    <property type="entry name" value="RHODANESE_3"/>
    <property type="match status" value="1"/>
</dbReference>
<accession>A0ABP1GL07</accession>
<evidence type="ECO:0000313" key="9">
    <source>
        <dbReference type="Proteomes" id="UP001642409"/>
    </source>
</evidence>
<evidence type="ECO:0000313" key="8">
    <source>
        <dbReference type="EMBL" id="CAL5970329.1"/>
    </source>
</evidence>
<dbReference type="SMART" id="SM00450">
    <property type="entry name" value="RHOD"/>
    <property type="match status" value="1"/>
</dbReference>
<feature type="domain" description="Rhodanese" evidence="7">
    <location>
        <begin position="150"/>
        <end position="251"/>
    </location>
</feature>
<organism evidence="8 9">
    <name type="scientific">Hexamita inflata</name>
    <dbReference type="NCBI Taxonomy" id="28002"/>
    <lineage>
        <taxon>Eukaryota</taxon>
        <taxon>Metamonada</taxon>
        <taxon>Diplomonadida</taxon>
        <taxon>Hexamitidae</taxon>
        <taxon>Hexamitinae</taxon>
        <taxon>Hexamita</taxon>
    </lineage>
</organism>
<gene>
    <name evidence="8" type="ORF">HINF_LOCUS269</name>
</gene>
<dbReference type="Pfam" id="PF00581">
    <property type="entry name" value="Rhodanese"/>
    <property type="match status" value="1"/>
</dbReference>
<evidence type="ECO:0000259" key="7">
    <source>
        <dbReference type="PROSITE" id="PS50206"/>
    </source>
</evidence>
<dbReference type="PANTHER" id="PTHR10828:SF17">
    <property type="entry name" value="PROTEIN-TYROSINE-PHOSPHATASE"/>
    <property type="match status" value="1"/>
</dbReference>
<sequence>MSFNQNFELVDFSDSSLMALELSDDSPKIESNVCLMRYQSTPSIKRSNTFIFNTRHTVMDNKQEDIIFDEPMKTYYCKQSSILQETPKLRACSFDLKHQKCPGIEALEVVRLMSQMYGMSEDLERSYKSLFSSGISIDTPVLQTIENQYIPSKLILIDCRWEYEYNGGSVKTAININNGRVLKEQFLLGRKPDEQTMVIFFCEFSQVRARKLSNYFRSMDVHLHGVPWFPETYLMKGGFNNFFKQCCAFTTGCYIQEQERFYDKKRLEYSDNGRYFMNIPAEDQIYL</sequence>
<dbReference type="InterPro" id="IPR036873">
    <property type="entry name" value="Rhodanese-like_dom_sf"/>
</dbReference>
<evidence type="ECO:0000256" key="6">
    <source>
        <dbReference type="ARBA" id="ARBA00023306"/>
    </source>
</evidence>